<comment type="caution">
    <text evidence="2">The sequence shown here is derived from an EMBL/GenBank/DDBJ whole genome shotgun (WGS) entry which is preliminary data.</text>
</comment>
<organism evidence="2 3">
    <name type="scientific">Sphingomonas hankyongi</name>
    <dbReference type="NCBI Taxonomy" id="2908209"/>
    <lineage>
        <taxon>Bacteria</taxon>
        <taxon>Pseudomonadati</taxon>
        <taxon>Pseudomonadota</taxon>
        <taxon>Alphaproteobacteria</taxon>
        <taxon>Sphingomonadales</taxon>
        <taxon>Sphingomonadaceae</taxon>
        <taxon>Sphingomonas</taxon>
    </lineage>
</organism>
<dbReference type="SUPFAM" id="SSF55729">
    <property type="entry name" value="Acyl-CoA N-acyltransferases (Nat)"/>
    <property type="match status" value="1"/>
</dbReference>
<sequence length="380" mass="43172">MNSPSVTIRPVETKADRKAFVDFAWRVYRDDPAWVPPLKDEVHGLITPGKNPWFEHARAQLWLAERNGEIVGRISAQVDELVLEQMGAGTGQWGMFEALDAEAASALIATAEDWLRAQGMTSALGPISLSIWDEPGLEIEGFDQDPTAMMGHHRPEYRGWIEGAGYEKAKDLLTYEVDIASWDDPKINRLIAAGERNQRIRIRMVDKSKFDQEARIILNLLNDAWSGNWGYVPLTESEIAYAGKKLKPIIYNELVRVAELDGEPVAFMITIPDINELTKDLNGELFPFNFIKLLWRLRKPKVKRARVPLMGVAKKLHHSRLASMLAFMLIEYTRRDCVGKFGINTGEFGWILEDNKGMLSIAELPGARVNHRYRIYQKTL</sequence>
<gene>
    <name evidence="2" type="ORF">LZ538_02785</name>
</gene>
<dbReference type="InterPro" id="IPR039968">
    <property type="entry name" value="BcerS-like"/>
</dbReference>
<proteinExistence type="predicted"/>
<dbReference type="InterPro" id="IPR016181">
    <property type="entry name" value="Acyl_CoA_acyltransferase"/>
</dbReference>
<reference evidence="2" key="1">
    <citation type="submission" date="2022-05" db="EMBL/GenBank/DDBJ databases">
        <authorList>
            <person name="Jo J.-H."/>
            <person name="Im W.-T."/>
        </authorList>
    </citation>
    <scope>NUCLEOTIDE SEQUENCE</scope>
    <source>
        <strain evidence="2">SE220</strain>
    </source>
</reference>
<dbReference type="PROSITE" id="PS51186">
    <property type="entry name" value="GNAT"/>
    <property type="match status" value="1"/>
</dbReference>
<dbReference type="PANTHER" id="PTHR41368">
    <property type="entry name" value="PROTEIN YGHO"/>
    <property type="match status" value="1"/>
</dbReference>
<dbReference type="InterPro" id="IPR000182">
    <property type="entry name" value="GNAT_dom"/>
</dbReference>
<dbReference type="Gene3D" id="3.40.630.30">
    <property type="match status" value="1"/>
</dbReference>
<evidence type="ECO:0000313" key="2">
    <source>
        <dbReference type="EMBL" id="MCL6728980.1"/>
    </source>
</evidence>
<name>A0ABT0RZE6_9SPHN</name>
<dbReference type="PANTHER" id="PTHR41368:SF1">
    <property type="entry name" value="PROTEIN YGHO"/>
    <property type="match status" value="1"/>
</dbReference>
<evidence type="ECO:0000259" key="1">
    <source>
        <dbReference type="PROSITE" id="PS51186"/>
    </source>
</evidence>
<dbReference type="RefSeq" id="WP_249830470.1">
    <property type="nucleotide sequence ID" value="NZ_JAMGBE010000001.1"/>
</dbReference>
<dbReference type="Proteomes" id="UP001165342">
    <property type="component" value="Unassembled WGS sequence"/>
</dbReference>
<accession>A0ABT0RZE6</accession>
<evidence type="ECO:0000313" key="3">
    <source>
        <dbReference type="Proteomes" id="UP001165342"/>
    </source>
</evidence>
<feature type="domain" description="N-acetyltransferase" evidence="1">
    <location>
        <begin position="6"/>
        <end position="173"/>
    </location>
</feature>
<keyword evidence="3" id="KW-1185">Reference proteome</keyword>
<protein>
    <submittedName>
        <fullName evidence="2">N-acetyltransferase</fullName>
    </submittedName>
</protein>
<dbReference type="EMBL" id="JAMGBE010000001">
    <property type="protein sequence ID" value="MCL6728980.1"/>
    <property type="molecule type" value="Genomic_DNA"/>
</dbReference>